<evidence type="ECO:0000256" key="1">
    <source>
        <dbReference type="SAM" id="MobiDB-lite"/>
    </source>
</evidence>
<dbReference type="InterPro" id="IPR013120">
    <property type="entry name" value="FAR_NAD-bd"/>
</dbReference>
<sequence>MPSFLQEQGVTVLIITAALFNIMASDRGAFHPLTHVLTAGDVANVRAMRDVLEHAPPGASVEYIRAHRVYDVGDDAGGDPGREAPEPHRHWRARGAHGEVFPVPTSPGTRAAGGHGGEANPRSSSVSGPRWISASRIASTMRRMWWALAISSAWLRRAAAKPCSTCRRSTPGVRPGLCGGTPELAEDGPLEPHGPALRYDLGYAPGQWVAEALVRRMRARGGCRWSSIGPGSSSGMAGRGATNPEDFVSRLVVGCIPLGVFPRLDQRLEYVPVDYVIAAILHIAASPRALGHSYSLETCQIINEAGYPVQLIDYTAWVQEVAAQHPREGPLAPLQPMFRERVLGDLTRGEASQWSPFYRSDNTVQALQDRPDIQYQPLDAAMLRQFMAFWKRERILSEGTD</sequence>
<dbReference type="Gene3D" id="3.40.50.720">
    <property type="entry name" value="NAD(P)-binding Rossmann-like Domain"/>
    <property type="match status" value="1"/>
</dbReference>
<feature type="region of interest" description="Disordered" evidence="1">
    <location>
        <begin position="98"/>
        <end position="128"/>
    </location>
</feature>
<reference evidence="4" key="1">
    <citation type="journal article" date="2017" name="Genome Biol.">
        <title>Comparative genomics reveals high biological diversity and specific adaptations in the industrially and medically important fungal genus Aspergillus.</title>
        <authorList>
            <person name="de Vries R.P."/>
            <person name="Riley R."/>
            <person name="Wiebenga A."/>
            <person name="Aguilar-Osorio G."/>
            <person name="Amillis S."/>
            <person name="Uchima C.A."/>
            <person name="Anderluh G."/>
            <person name="Asadollahi M."/>
            <person name="Askin M."/>
            <person name="Barry K."/>
            <person name="Battaglia E."/>
            <person name="Bayram O."/>
            <person name="Benocci T."/>
            <person name="Braus-Stromeyer S.A."/>
            <person name="Caldana C."/>
            <person name="Canovas D."/>
            <person name="Cerqueira G.C."/>
            <person name="Chen F."/>
            <person name="Chen W."/>
            <person name="Choi C."/>
            <person name="Clum A."/>
            <person name="Dos Santos R.A."/>
            <person name="Damasio A.R."/>
            <person name="Diallinas G."/>
            <person name="Emri T."/>
            <person name="Fekete E."/>
            <person name="Flipphi M."/>
            <person name="Freyberg S."/>
            <person name="Gallo A."/>
            <person name="Gournas C."/>
            <person name="Habgood R."/>
            <person name="Hainaut M."/>
            <person name="Harispe M.L."/>
            <person name="Henrissat B."/>
            <person name="Hilden K.S."/>
            <person name="Hope R."/>
            <person name="Hossain A."/>
            <person name="Karabika E."/>
            <person name="Karaffa L."/>
            <person name="Karanyi Z."/>
            <person name="Krasevec N."/>
            <person name="Kuo A."/>
            <person name="Kusch H."/>
            <person name="LaButti K."/>
            <person name="Lagendijk E.L."/>
            <person name="Lapidus A."/>
            <person name="Levasseur A."/>
            <person name="Lindquist E."/>
            <person name="Lipzen A."/>
            <person name="Logrieco A.F."/>
            <person name="MacCabe A."/>
            <person name="Maekelae M.R."/>
            <person name="Malavazi I."/>
            <person name="Melin P."/>
            <person name="Meyer V."/>
            <person name="Mielnichuk N."/>
            <person name="Miskei M."/>
            <person name="Molnar A.P."/>
            <person name="Mule G."/>
            <person name="Ngan C.Y."/>
            <person name="Orejas M."/>
            <person name="Orosz E."/>
            <person name="Ouedraogo J.P."/>
            <person name="Overkamp K.M."/>
            <person name="Park H.-S."/>
            <person name="Perrone G."/>
            <person name="Piumi F."/>
            <person name="Punt P.J."/>
            <person name="Ram A.F."/>
            <person name="Ramon A."/>
            <person name="Rauscher S."/>
            <person name="Record E."/>
            <person name="Riano-Pachon D.M."/>
            <person name="Robert V."/>
            <person name="Roehrig J."/>
            <person name="Ruller R."/>
            <person name="Salamov A."/>
            <person name="Salih N.S."/>
            <person name="Samson R.A."/>
            <person name="Sandor E."/>
            <person name="Sanguinetti M."/>
            <person name="Schuetze T."/>
            <person name="Sepcic K."/>
            <person name="Shelest E."/>
            <person name="Sherlock G."/>
            <person name="Sophianopoulou V."/>
            <person name="Squina F.M."/>
            <person name="Sun H."/>
            <person name="Susca A."/>
            <person name="Todd R.B."/>
            <person name="Tsang A."/>
            <person name="Unkles S.E."/>
            <person name="van de Wiele N."/>
            <person name="van Rossen-Uffink D."/>
            <person name="Oliveira J.V."/>
            <person name="Vesth T.C."/>
            <person name="Visser J."/>
            <person name="Yu J.-H."/>
            <person name="Zhou M."/>
            <person name="Andersen M.R."/>
            <person name="Archer D.B."/>
            <person name="Baker S.E."/>
            <person name="Benoit I."/>
            <person name="Brakhage A.A."/>
            <person name="Braus G.H."/>
            <person name="Fischer R."/>
            <person name="Frisvad J.C."/>
            <person name="Goldman G.H."/>
            <person name="Houbraken J."/>
            <person name="Oakley B."/>
            <person name="Pocsi I."/>
            <person name="Scazzocchio C."/>
            <person name="Seiboth B."/>
            <person name="vanKuyk P.A."/>
            <person name="Wortman J."/>
            <person name="Dyer P.S."/>
            <person name="Grigoriev I.V."/>
        </authorList>
    </citation>
    <scope>NUCLEOTIDE SEQUENCE [LARGE SCALE GENOMIC DNA]</scope>
    <source>
        <strain evidence="4">ITEM 5010</strain>
    </source>
</reference>
<dbReference type="EMBL" id="KV907496">
    <property type="protein sequence ID" value="OOF98460.1"/>
    <property type="molecule type" value="Genomic_DNA"/>
</dbReference>
<dbReference type="STRING" id="602072.A0A1R3RVH6"/>
<evidence type="ECO:0000259" key="2">
    <source>
        <dbReference type="Pfam" id="PF07993"/>
    </source>
</evidence>
<proteinExistence type="predicted"/>
<name>A0A1R3RVH6_ASPC5</name>
<dbReference type="SUPFAM" id="SSF51735">
    <property type="entry name" value="NAD(P)-binding Rossmann-fold domains"/>
    <property type="match status" value="1"/>
</dbReference>
<dbReference type="Gene3D" id="3.40.50.980">
    <property type="match status" value="1"/>
</dbReference>
<dbReference type="InterPro" id="IPR036291">
    <property type="entry name" value="NAD(P)-bd_dom_sf"/>
</dbReference>
<protein>
    <recommendedName>
        <fullName evidence="2">Thioester reductase (TE) domain-containing protein</fullName>
    </recommendedName>
</protein>
<accession>A0A1R3RVH6</accession>
<dbReference type="OrthoDB" id="408177at2759"/>
<organism evidence="3 4">
    <name type="scientific">Aspergillus carbonarius (strain ITEM 5010)</name>
    <dbReference type="NCBI Taxonomy" id="602072"/>
    <lineage>
        <taxon>Eukaryota</taxon>
        <taxon>Fungi</taxon>
        <taxon>Dikarya</taxon>
        <taxon>Ascomycota</taxon>
        <taxon>Pezizomycotina</taxon>
        <taxon>Eurotiomycetes</taxon>
        <taxon>Eurotiomycetidae</taxon>
        <taxon>Eurotiales</taxon>
        <taxon>Aspergillaceae</taxon>
        <taxon>Aspergillus</taxon>
        <taxon>Aspergillus subgen. Circumdati</taxon>
    </lineage>
</organism>
<dbReference type="Pfam" id="PF07993">
    <property type="entry name" value="NAD_binding_4"/>
    <property type="match status" value="1"/>
</dbReference>
<feature type="domain" description="Thioester reductase (TE)" evidence="2">
    <location>
        <begin position="200"/>
        <end position="280"/>
    </location>
</feature>
<gene>
    <name evidence="3" type="ORF">ASPCADRAFT_128607</name>
</gene>
<evidence type="ECO:0000313" key="4">
    <source>
        <dbReference type="Proteomes" id="UP000188318"/>
    </source>
</evidence>
<evidence type="ECO:0000313" key="3">
    <source>
        <dbReference type="EMBL" id="OOF98460.1"/>
    </source>
</evidence>
<dbReference type="Proteomes" id="UP000188318">
    <property type="component" value="Unassembled WGS sequence"/>
</dbReference>
<keyword evidence="4" id="KW-1185">Reference proteome</keyword>
<dbReference type="AlphaFoldDB" id="A0A1R3RVH6"/>
<dbReference type="VEuPathDB" id="FungiDB:ASPCADRAFT_128607"/>